<dbReference type="InterPro" id="IPR036388">
    <property type="entry name" value="WH-like_DNA-bd_sf"/>
</dbReference>
<organism evidence="2">
    <name type="scientific">Granulicella tundricola (strain ATCC BAA-1859 / DSM 23138 / MP5ACTX9)</name>
    <dbReference type="NCBI Taxonomy" id="1198114"/>
    <lineage>
        <taxon>Bacteria</taxon>
        <taxon>Pseudomonadati</taxon>
        <taxon>Acidobacteriota</taxon>
        <taxon>Terriglobia</taxon>
        <taxon>Terriglobales</taxon>
        <taxon>Acidobacteriaceae</taxon>
        <taxon>Granulicella</taxon>
    </lineage>
</organism>
<dbReference type="SUPFAM" id="SSF46785">
    <property type="entry name" value="Winged helix' DNA-binding domain"/>
    <property type="match status" value="1"/>
</dbReference>
<dbReference type="AlphaFoldDB" id="E8X4P8"/>
<proteinExistence type="predicted"/>
<dbReference type="GO" id="GO:0005829">
    <property type="term" value="C:cytosol"/>
    <property type="evidence" value="ECO:0007669"/>
    <property type="project" value="TreeGrafter"/>
</dbReference>
<dbReference type="KEGG" id="acm:AciX9_2421"/>
<dbReference type="eggNOG" id="COG1959">
    <property type="taxonomic scope" value="Bacteria"/>
</dbReference>
<evidence type="ECO:0000313" key="1">
    <source>
        <dbReference type="EMBL" id="ADW69458.1"/>
    </source>
</evidence>
<accession>E8X4P8</accession>
<keyword evidence="2" id="KW-1185">Reference proteome</keyword>
<name>E8X4P8_GRATM</name>
<dbReference type="InterPro" id="IPR000944">
    <property type="entry name" value="Tscrpt_reg_Rrf2"/>
</dbReference>
<dbReference type="EMBL" id="CP002480">
    <property type="protein sequence ID" value="ADW69458.1"/>
    <property type="molecule type" value="Genomic_DNA"/>
</dbReference>
<reference evidence="2" key="1">
    <citation type="submission" date="2011-01" db="EMBL/GenBank/DDBJ databases">
        <title>Complete sequence of chromosome of Acidobacterium sp. MP5ACTX9.</title>
        <authorList>
            <consortium name="US DOE Joint Genome Institute"/>
            <person name="Lucas S."/>
            <person name="Copeland A."/>
            <person name="Lapidus A."/>
            <person name="Cheng J.-F."/>
            <person name="Goodwin L."/>
            <person name="Pitluck S."/>
            <person name="Teshima H."/>
            <person name="Detter J.C."/>
            <person name="Han C."/>
            <person name="Tapia R."/>
            <person name="Land M."/>
            <person name="Hauser L."/>
            <person name="Kyrpides N."/>
            <person name="Ivanova N."/>
            <person name="Ovchinnikova G."/>
            <person name="Pagani I."/>
            <person name="Rawat S.R."/>
            <person name="Mannisto M."/>
            <person name="Haggblom M.M."/>
            <person name="Woyke T."/>
        </authorList>
    </citation>
    <scope>NUCLEOTIDE SEQUENCE [LARGE SCALE GENOMIC DNA]</scope>
    <source>
        <strain evidence="2">MP5ACTX9</strain>
    </source>
</reference>
<dbReference type="Gene3D" id="1.10.10.10">
    <property type="entry name" value="Winged helix-like DNA-binding domain superfamily/Winged helix DNA-binding domain"/>
    <property type="match status" value="1"/>
</dbReference>
<dbReference type="PROSITE" id="PS51197">
    <property type="entry name" value="HTH_RRF2_2"/>
    <property type="match status" value="1"/>
</dbReference>
<dbReference type="InterPro" id="IPR036390">
    <property type="entry name" value="WH_DNA-bd_sf"/>
</dbReference>
<evidence type="ECO:0000313" key="2">
    <source>
        <dbReference type="Proteomes" id="UP000000343"/>
    </source>
</evidence>
<dbReference type="Proteomes" id="UP000000343">
    <property type="component" value="Chromosome"/>
</dbReference>
<dbReference type="PaxDb" id="1198114-AciX9_2421"/>
<gene>
    <name evidence="1" type="ordered locus">AciX9_2421</name>
</gene>
<dbReference type="PANTHER" id="PTHR33221:SF15">
    <property type="entry name" value="HTH-TYPE TRANSCRIPTIONAL REGULATOR YWGB-RELATED"/>
    <property type="match status" value="1"/>
</dbReference>
<sequence length="124" mass="12885">MAQSGRFGLSVRVLGVLAAEPDAMHTSAAIAEAIGSSPVMVRRIFSALHKAGFIEQKKGPAGGARLKHSAKSIGLGDLFVAIEPDWLMSGEKALDAAMKKVRTAAVEAMNETSIAAVGKKLKKG</sequence>
<dbReference type="PANTHER" id="PTHR33221">
    <property type="entry name" value="WINGED HELIX-TURN-HELIX TRANSCRIPTIONAL REGULATOR, RRF2 FAMILY"/>
    <property type="match status" value="1"/>
</dbReference>
<dbReference type="GO" id="GO:0003700">
    <property type="term" value="F:DNA-binding transcription factor activity"/>
    <property type="evidence" value="ECO:0007669"/>
    <property type="project" value="TreeGrafter"/>
</dbReference>
<dbReference type="OrthoDB" id="213028at2"/>
<dbReference type="RefSeq" id="WP_013580774.1">
    <property type="nucleotide sequence ID" value="NC_015064.1"/>
</dbReference>
<dbReference type="Pfam" id="PF02082">
    <property type="entry name" value="Rrf2"/>
    <property type="match status" value="1"/>
</dbReference>
<dbReference type="HOGENOM" id="CLU_107144_4_0_0"/>
<dbReference type="STRING" id="1198114.AciX9_2421"/>
<protein>
    <submittedName>
        <fullName evidence="1">Transcriptional regulator, BadM/Rrf2 family</fullName>
    </submittedName>
</protein>